<accession>A0AAW5VB20</accession>
<evidence type="ECO:0000313" key="1">
    <source>
        <dbReference type="EMBL" id="MCW7515500.1"/>
    </source>
</evidence>
<sequence length="213" mass="25696">MAIKSENLSDLNFPNWKIHSRSVNFNRRIDEEVEVRPIWKSWANAITENTSNLETFVKREGQKEIDIFYKKWKYPFIGSNESLKKIYHKTKSIWTDRIYILVENLESFHTSPTPKSSTIFEILSLDETTRLNLYSNQSLLSEMKKPTSWNKSIERAMLSFKRRSINELGRHFDKWELCYRRIRKGFIGNKYGDWDIRYRIINEMLKEKTKELR</sequence>
<dbReference type="EMBL" id="JAMQQD010000003">
    <property type="protein sequence ID" value="MCW7515500.1"/>
    <property type="molecule type" value="Genomic_DNA"/>
</dbReference>
<reference evidence="1" key="1">
    <citation type="submission" date="2022-06" db="EMBL/GenBank/DDBJ databases">
        <title>Leptospira isolates from biofilms formed at urban environments.</title>
        <authorList>
            <person name="Ribeiro P.S."/>
            <person name="Sousa T."/>
            <person name="Carvalho N."/>
            <person name="Aburjaile F."/>
            <person name="Neves F."/>
            <person name="Oliveira D."/>
            <person name="Blanco L."/>
            <person name="Lima J."/>
            <person name="Costa F."/>
            <person name="Brenig B."/>
            <person name="Soares S."/>
            <person name="Ramos R."/>
            <person name="Goes-Neto A."/>
            <person name="Matiuzzi M."/>
            <person name="Azevedo V."/>
            <person name="Ristow P."/>
        </authorList>
    </citation>
    <scope>NUCLEOTIDE SEQUENCE</scope>
    <source>
        <strain evidence="1">VSF7</strain>
    </source>
</reference>
<proteinExistence type="predicted"/>
<dbReference type="RefSeq" id="WP_265356624.1">
    <property type="nucleotide sequence ID" value="NZ_JAMQPS010000018.1"/>
</dbReference>
<name>A0AAW5VB20_9LEPT</name>
<protein>
    <recommendedName>
        <fullName evidence="3">Transposase</fullName>
    </recommendedName>
</protein>
<gene>
    <name evidence="1" type="ORF">ND810_10065</name>
</gene>
<evidence type="ECO:0000313" key="2">
    <source>
        <dbReference type="Proteomes" id="UP001209694"/>
    </source>
</evidence>
<evidence type="ECO:0008006" key="3">
    <source>
        <dbReference type="Google" id="ProtNLM"/>
    </source>
</evidence>
<dbReference type="AlphaFoldDB" id="A0AAW5VB20"/>
<comment type="caution">
    <text evidence="1">The sequence shown here is derived from an EMBL/GenBank/DDBJ whole genome shotgun (WGS) entry which is preliminary data.</text>
</comment>
<dbReference type="Proteomes" id="UP001209694">
    <property type="component" value="Unassembled WGS sequence"/>
</dbReference>
<organism evidence="1 2">
    <name type="scientific">Leptospira levettii</name>
    <dbReference type="NCBI Taxonomy" id="2023178"/>
    <lineage>
        <taxon>Bacteria</taxon>
        <taxon>Pseudomonadati</taxon>
        <taxon>Spirochaetota</taxon>
        <taxon>Spirochaetia</taxon>
        <taxon>Leptospirales</taxon>
        <taxon>Leptospiraceae</taxon>
        <taxon>Leptospira</taxon>
    </lineage>
</organism>